<name>A0AAF3FJ30_9BILA</name>
<reference evidence="3" key="1">
    <citation type="submission" date="2024-02" db="UniProtKB">
        <authorList>
            <consortium name="WormBaseParasite"/>
        </authorList>
    </citation>
    <scope>IDENTIFICATION</scope>
</reference>
<sequence>MRLETLIFLLSTTILSLVGAYPLYIDERPHQVMRREDFIPLNGIVSELKGKTMNGRMRFGKRSGATTSIIQGPYYFRLDLENFEN</sequence>
<feature type="chain" id="PRO_5041927516" evidence="1">
    <location>
        <begin position="21"/>
        <end position="85"/>
    </location>
</feature>
<keyword evidence="1" id="KW-0732">Signal</keyword>
<evidence type="ECO:0000313" key="3">
    <source>
        <dbReference type="WBParaSite" id="MBELARI_LOCUS6115"/>
    </source>
</evidence>
<dbReference type="WBParaSite" id="MBELARI_LOCUS6115">
    <property type="protein sequence ID" value="MBELARI_LOCUS6115"/>
    <property type="gene ID" value="MBELARI_LOCUS6115"/>
</dbReference>
<evidence type="ECO:0000256" key="1">
    <source>
        <dbReference type="SAM" id="SignalP"/>
    </source>
</evidence>
<dbReference type="AlphaFoldDB" id="A0AAF3FJ30"/>
<protein>
    <submittedName>
        <fullName evidence="3">Uncharacterized protein</fullName>
    </submittedName>
</protein>
<keyword evidence="2" id="KW-1185">Reference proteome</keyword>
<accession>A0AAF3FJ30</accession>
<proteinExistence type="predicted"/>
<dbReference type="Proteomes" id="UP000887575">
    <property type="component" value="Unassembled WGS sequence"/>
</dbReference>
<evidence type="ECO:0000313" key="2">
    <source>
        <dbReference type="Proteomes" id="UP000887575"/>
    </source>
</evidence>
<feature type="signal peptide" evidence="1">
    <location>
        <begin position="1"/>
        <end position="20"/>
    </location>
</feature>
<organism evidence="2 3">
    <name type="scientific">Mesorhabditis belari</name>
    <dbReference type="NCBI Taxonomy" id="2138241"/>
    <lineage>
        <taxon>Eukaryota</taxon>
        <taxon>Metazoa</taxon>
        <taxon>Ecdysozoa</taxon>
        <taxon>Nematoda</taxon>
        <taxon>Chromadorea</taxon>
        <taxon>Rhabditida</taxon>
        <taxon>Rhabditina</taxon>
        <taxon>Rhabditomorpha</taxon>
        <taxon>Rhabditoidea</taxon>
        <taxon>Rhabditidae</taxon>
        <taxon>Mesorhabditinae</taxon>
        <taxon>Mesorhabditis</taxon>
    </lineage>
</organism>